<evidence type="ECO:0000256" key="1">
    <source>
        <dbReference type="ARBA" id="ARBA00004496"/>
    </source>
</evidence>
<name>A0ABR0K5P5_9EURO</name>
<feature type="compositionally biased region" description="Low complexity" evidence="4">
    <location>
        <begin position="440"/>
        <end position="449"/>
    </location>
</feature>
<gene>
    <name evidence="5" type="primary">DEF1</name>
    <name evidence="5" type="ORF">LTR24_007111</name>
</gene>
<evidence type="ECO:0000256" key="2">
    <source>
        <dbReference type="ARBA" id="ARBA00022490"/>
    </source>
</evidence>
<feature type="compositionally biased region" description="Low complexity" evidence="4">
    <location>
        <begin position="213"/>
        <end position="222"/>
    </location>
</feature>
<feature type="compositionally biased region" description="Polar residues" evidence="4">
    <location>
        <begin position="719"/>
        <end position="731"/>
    </location>
</feature>
<feature type="compositionally biased region" description="Low complexity" evidence="4">
    <location>
        <begin position="683"/>
        <end position="699"/>
    </location>
</feature>
<feature type="compositionally biased region" description="Polar residues" evidence="4">
    <location>
        <begin position="606"/>
        <end position="633"/>
    </location>
</feature>
<feature type="compositionally biased region" description="Low complexity" evidence="4">
    <location>
        <begin position="807"/>
        <end position="820"/>
    </location>
</feature>
<feature type="region of interest" description="Disordered" evidence="4">
    <location>
        <begin position="369"/>
        <end position="389"/>
    </location>
</feature>
<comment type="caution">
    <text evidence="5">The sequence shown here is derived from an EMBL/GenBank/DDBJ whole genome shotgun (WGS) entry which is preliminary data.</text>
</comment>
<evidence type="ECO:0000256" key="3">
    <source>
        <dbReference type="ARBA" id="ARBA00022553"/>
    </source>
</evidence>
<accession>A0ABR0K5P5</accession>
<protein>
    <submittedName>
        <fullName evidence="5">RNAPII degradation factor</fullName>
    </submittedName>
</protein>
<keyword evidence="2" id="KW-0963">Cytoplasm</keyword>
<sequence length="880" mass="91589">MSEVQSRGSSTRGRGGFRGGRGGYRGARGGSGKPHSSRTDEQENIPPLEEQGEVGELKAKYADKLPMLREICVGWGDDDLVMALEDSNGDEMLAMERITSGAISKWESAEKKQPKAKDTSTIGDSSFRGRGRGGLEGRGRGRGAERGARGGRGARAVSTANGTKHADKLAKPVDDGWPAPATATTTNGDSTALADWANEPGKDNLDSLATENAQPAAASAPARSKSGGWASLFAKPAPPPATKEESVPVPAPGAFPEEPAAPEVPTAQPEDAAPVAATETPTEESLPPPPIEAVQVDDGPSELPSAPHSDAGPSDLTPGADELTKENVNKLPDASHPMSSMTVASTTASTQDAVNPALPQVQAIRPGMSGHAASALRATTGAGRSASYSRKVMDQQEAVVMPGNHAVDRAAVQFGKMGLDADDVDADEDREEPETRTQLPDDSPAAPRASLPPAPAQAEPLASAHEAVTEQPTEPQTQRPPSGLPSAPQPLNEHSPPQSNPYPDQYRYGHGQKPYDPFSQQPQHPQAPTEPFSNQLPGQSQGVPSASQHDAYQQYYGRDYASYYGYGQGQGQGQDQLRSGSAFGTSAPESQGQYAAAGPRAYGSQDLASGNNTPNPHAAGHQNQPSAPMQQGLNAHGGYPYGQYGGSYGAGYPQYGSYGSMGHGNHGGRYGANRPAFDDVRRQQQQQQDDYYGSQYGYGHNQGYSASYGKSSMYGGPQHQYSHDYSSSPSGNAAFGGRDGYGRAGSTQPNDTHQSHSGSNAYGGSMQDPFARTASGFGQSQHGAHGGAEDPAKPTGPSPSLQSGRPGSAAQGMGGQQQSSLPHPQNNQQAFGGYPQYSGFGNQNSQHSGYGGYGSNNAFAGYGAGYGGRGWAGQYGSGQH</sequence>
<feature type="compositionally biased region" description="Acidic residues" evidence="4">
    <location>
        <begin position="420"/>
        <end position="432"/>
    </location>
</feature>
<feature type="compositionally biased region" description="Basic and acidic residues" evidence="4">
    <location>
        <begin position="164"/>
        <end position="174"/>
    </location>
</feature>
<feature type="compositionally biased region" description="Basic and acidic residues" evidence="4">
    <location>
        <begin position="107"/>
        <end position="118"/>
    </location>
</feature>
<dbReference type="EMBL" id="JAVRRG010000102">
    <property type="protein sequence ID" value="KAK5086036.1"/>
    <property type="molecule type" value="Genomic_DNA"/>
</dbReference>
<feature type="compositionally biased region" description="Low complexity" evidence="4">
    <location>
        <begin position="1"/>
        <end position="12"/>
    </location>
</feature>
<organism evidence="5 6">
    <name type="scientific">Lithohypha guttulata</name>
    <dbReference type="NCBI Taxonomy" id="1690604"/>
    <lineage>
        <taxon>Eukaryota</taxon>
        <taxon>Fungi</taxon>
        <taxon>Dikarya</taxon>
        <taxon>Ascomycota</taxon>
        <taxon>Pezizomycotina</taxon>
        <taxon>Eurotiomycetes</taxon>
        <taxon>Chaetothyriomycetidae</taxon>
        <taxon>Chaetothyriales</taxon>
        <taxon>Trichomeriaceae</taxon>
        <taxon>Lithohypha</taxon>
    </lineage>
</organism>
<dbReference type="PANTHER" id="PTHR16308:SF13">
    <property type="entry name" value="PROTEIN LINGERER"/>
    <property type="match status" value="1"/>
</dbReference>
<feature type="compositionally biased region" description="Gly residues" evidence="4">
    <location>
        <begin position="13"/>
        <end position="32"/>
    </location>
</feature>
<feature type="compositionally biased region" description="Low complexity" evidence="4">
    <location>
        <begin position="456"/>
        <end position="481"/>
    </location>
</feature>
<feature type="compositionally biased region" description="Low complexity" evidence="4">
    <location>
        <begin position="252"/>
        <end position="285"/>
    </location>
</feature>
<feature type="compositionally biased region" description="Polar residues" evidence="4">
    <location>
        <begin position="745"/>
        <end position="762"/>
    </location>
</feature>
<keyword evidence="6" id="KW-1185">Reference proteome</keyword>
<evidence type="ECO:0000313" key="5">
    <source>
        <dbReference type="EMBL" id="KAK5086036.1"/>
    </source>
</evidence>
<evidence type="ECO:0000256" key="4">
    <source>
        <dbReference type="SAM" id="MobiDB-lite"/>
    </source>
</evidence>
<dbReference type="PANTHER" id="PTHR16308">
    <property type="entry name" value="UBIQUITIN ASSOCIATED PROTEIN 2-LIKE/LINGERER"/>
    <property type="match status" value="1"/>
</dbReference>
<evidence type="ECO:0000313" key="6">
    <source>
        <dbReference type="Proteomes" id="UP001345013"/>
    </source>
</evidence>
<feature type="compositionally biased region" description="Low complexity" evidence="4">
    <location>
        <begin position="552"/>
        <end position="565"/>
    </location>
</feature>
<feature type="compositionally biased region" description="Low complexity" evidence="4">
    <location>
        <begin position="338"/>
        <end position="350"/>
    </location>
</feature>
<dbReference type="Proteomes" id="UP001345013">
    <property type="component" value="Unassembled WGS sequence"/>
</dbReference>
<feature type="region of interest" description="Disordered" evidence="4">
    <location>
        <begin position="658"/>
        <end position="854"/>
    </location>
</feature>
<feature type="region of interest" description="Disordered" evidence="4">
    <location>
        <begin position="412"/>
        <end position="640"/>
    </location>
</feature>
<feature type="compositionally biased region" description="Basic and acidic residues" evidence="4">
    <location>
        <begin position="133"/>
        <end position="148"/>
    </location>
</feature>
<feature type="region of interest" description="Disordered" evidence="4">
    <location>
        <begin position="105"/>
        <end position="352"/>
    </location>
</feature>
<dbReference type="InterPro" id="IPR051833">
    <property type="entry name" value="TC-DDR_regulator"/>
</dbReference>
<proteinExistence type="predicted"/>
<comment type="subcellular location">
    <subcellularLocation>
        <location evidence="1">Cytoplasm</location>
    </subcellularLocation>
</comment>
<feature type="compositionally biased region" description="Polar residues" evidence="4">
    <location>
        <begin position="821"/>
        <end position="830"/>
    </location>
</feature>
<feature type="compositionally biased region" description="Gly residues" evidence="4">
    <location>
        <begin position="659"/>
        <end position="670"/>
    </location>
</feature>
<reference evidence="5 6" key="1">
    <citation type="submission" date="2023-08" db="EMBL/GenBank/DDBJ databases">
        <title>Black Yeasts Isolated from many extreme environments.</title>
        <authorList>
            <person name="Coleine C."/>
            <person name="Stajich J.E."/>
            <person name="Selbmann L."/>
        </authorList>
    </citation>
    <scope>NUCLEOTIDE SEQUENCE [LARGE SCALE GENOMIC DNA]</scope>
    <source>
        <strain evidence="5 6">CCFEE 5885</strain>
    </source>
</reference>
<keyword evidence="3" id="KW-0597">Phosphoprotein</keyword>
<feature type="region of interest" description="Disordered" evidence="4">
    <location>
        <begin position="1"/>
        <end position="55"/>
    </location>
</feature>
<feature type="compositionally biased region" description="Polar residues" evidence="4">
    <location>
        <begin position="518"/>
        <end position="551"/>
    </location>
</feature>
<feature type="compositionally biased region" description="Polar residues" evidence="4">
    <location>
        <begin position="577"/>
        <end position="593"/>
    </location>
</feature>